<dbReference type="Proteomes" id="UP000215059">
    <property type="component" value="Unassembled WGS sequence"/>
</dbReference>
<protein>
    <recommendedName>
        <fullName evidence="1">Core domain-containing protein</fullName>
    </recommendedName>
</protein>
<organism evidence="2 3">
    <name type="scientific">Fictibacillus aquaticus</name>
    <dbReference type="NCBI Taxonomy" id="2021314"/>
    <lineage>
        <taxon>Bacteria</taxon>
        <taxon>Bacillati</taxon>
        <taxon>Bacillota</taxon>
        <taxon>Bacilli</taxon>
        <taxon>Bacillales</taxon>
        <taxon>Fictibacillaceae</taxon>
        <taxon>Fictibacillus</taxon>
    </lineage>
</organism>
<proteinExistence type="predicted"/>
<dbReference type="InterPro" id="IPR035903">
    <property type="entry name" value="HesB-like_dom_sf"/>
</dbReference>
<evidence type="ECO:0000259" key="1">
    <source>
        <dbReference type="Pfam" id="PF01521"/>
    </source>
</evidence>
<comment type="caution">
    <text evidence="2">The sequence shown here is derived from an EMBL/GenBank/DDBJ whole genome shotgun (WGS) entry which is preliminary data.</text>
</comment>
<dbReference type="AlphaFoldDB" id="A0A235FBK1"/>
<feature type="domain" description="Core" evidence="1">
    <location>
        <begin position="5"/>
        <end position="87"/>
    </location>
</feature>
<evidence type="ECO:0000313" key="3">
    <source>
        <dbReference type="Proteomes" id="UP000215059"/>
    </source>
</evidence>
<dbReference type="SUPFAM" id="SSF89360">
    <property type="entry name" value="HesB-like domain"/>
    <property type="match status" value="1"/>
</dbReference>
<name>A0A235FBK1_9BACL</name>
<dbReference type="Pfam" id="PF01521">
    <property type="entry name" value="Fe-S_biosyn"/>
    <property type="match status" value="1"/>
</dbReference>
<keyword evidence="3" id="KW-1185">Reference proteome</keyword>
<dbReference type="OrthoDB" id="1645729at2"/>
<dbReference type="Gene3D" id="2.60.300.12">
    <property type="entry name" value="HesB-like domain"/>
    <property type="match status" value="1"/>
</dbReference>
<gene>
    <name evidence="2" type="ORF">CGZ90_02340</name>
</gene>
<evidence type="ECO:0000313" key="2">
    <source>
        <dbReference type="EMBL" id="OYD58760.1"/>
    </source>
</evidence>
<sequence>MVAFSISSNAAALYREIELGAKEGIRLFVKYAGSGDSGGFSLGAAPGTPSDEDYVQEVDGLRFFVKPHELWLVDNMKLDYDKTSDRMMCEFPGLA</sequence>
<dbReference type="InterPro" id="IPR000361">
    <property type="entry name" value="ATAP_core_dom"/>
</dbReference>
<dbReference type="EMBL" id="NOII01000001">
    <property type="protein sequence ID" value="OYD58760.1"/>
    <property type="molecule type" value="Genomic_DNA"/>
</dbReference>
<reference evidence="2 3" key="1">
    <citation type="submission" date="2017-07" db="EMBL/GenBank/DDBJ databases">
        <title>Fictibacillus sp. nov. GDSW-R2A3 Genome sequencing and assembly.</title>
        <authorList>
            <person name="Mayilraj S."/>
        </authorList>
    </citation>
    <scope>NUCLEOTIDE SEQUENCE [LARGE SCALE GENOMIC DNA]</scope>
    <source>
        <strain evidence="2 3">GDSW-R2A3</strain>
    </source>
</reference>
<accession>A0A235FBK1</accession>